<reference evidence="3 4" key="1">
    <citation type="submission" date="2023-01" db="EMBL/GenBank/DDBJ databases">
        <title>Analysis of 21 Apiospora genomes using comparative genomics revels a genus with tremendous synthesis potential of carbohydrate active enzymes and secondary metabolites.</title>
        <authorList>
            <person name="Sorensen T."/>
        </authorList>
    </citation>
    <scope>NUCLEOTIDE SEQUENCE [LARGE SCALE GENOMIC DNA]</scope>
    <source>
        <strain evidence="3 4">CBS 135458</strain>
    </source>
</reference>
<evidence type="ECO:0000313" key="3">
    <source>
        <dbReference type="EMBL" id="KAK8078732.1"/>
    </source>
</evidence>
<evidence type="ECO:0000256" key="1">
    <source>
        <dbReference type="SAM" id="MobiDB-lite"/>
    </source>
</evidence>
<dbReference type="Pfam" id="PF14624">
    <property type="entry name" value="Vwaint"/>
    <property type="match status" value="1"/>
</dbReference>
<keyword evidence="4" id="KW-1185">Reference proteome</keyword>
<evidence type="ECO:0000313" key="4">
    <source>
        <dbReference type="Proteomes" id="UP001480595"/>
    </source>
</evidence>
<feature type="compositionally biased region" description="Basic and acidic residues" evidence="1">
    <location>
        <begin position="25"/>
        <end position="44"/>
    </location>
</feature>
<evidence type="ECO:0000259" key="2">
    <source>
        <dbReference type="PROSITE" id="PS50234"/>
    </source>
</evidence>
<dbReference type="Proteomes" id="UP001480595">
    <property type="component" value="Unassembled WGS sequence"/>
</dbReference>
<organism evidence="3 4">
    <name type="scientific">Apiospora phragmitis</name>
    <dbReference type="NCBI Taxonomy" id="2905665"/>
    <lineage>
        <taxon>Eukaryota</taxon>
        <taxon>Fungi</taxon>
        <taxon>Dikarya</taxon>
        <taxon>Ascomycota</taxon>
        <taxon>Pezizomycotina</taxon>
        <taxon>Sordariomycetes</taxon>
        <taxon>Xylariomycetidae</taxon>
        <taxon>Amphisphaeriales</taxon>
        <taxon>Apiosporaceae</taxon>
        <taxon>Apiospora</taxon>
    </lineage>
</organism>
<dbReference type="InterPro" id="IPR051266">
    <property type="entry name" value="CLCR"/>
</dbReference>
<dbReference type="GeneID" id="92087011"/>
<dbReference type="InterPro" id="IPR032838">
    <property type="entry name" value="Vwaint_dom"/>
</dbReference>
<dbReference type="SUPFAM" id="SSF53300">
    <property type="entry name" value="vWA-like"/>
    <property type="match status" value="1"/>
</dbReference>
<dbReference type="RefSeq" id="XP_066719803.1">
    <property type="nucleotide sequence ID" value="XM_066853948.1"/>
</dbReference>
<dbReference type="Gene3D" id="3.40.50.410">
    <property type="entry name" value="von Willebrand factor, type A domain"/>
    <property type="match status" value="1"/>
</dbReference>
<dbReference type="Pfam" id="PF00092">
    <property type="entry name" value="VWA"/>
    <property type="match status" value="1"/>
</dbReference>
<protein>
    <recommendedName>
        <fullName evidence="2">VWFA domain-containing protein</fullName>
    </recommendedName>
</protein>
<feature type="region of interest" description="Disordered" evidence="1">
    <location>
        <begin position="531"/>
        <end position="574"/>
    </location>
</feature>
<dbReference type="PROSITE" id="PS50234">
    <property type="entry name" value="VWFA"/>
    <property type="match status" value="1"/>
</dbReference>
<accession>A0ABR1W5M7</accession>
<feature type="compositionally biased region" description="Polar residues" evidence="1">
    <location>
        <begin position="542"/>
        <end position="564"/>
    </location>
</feature>
<dbReference type="SMART" id="SM00327">
    <property type="entry name" value="VWA"/>
    <property type="match status" value="1"/>
</dbReference>
<dbReference type="InterPro" id="IPR002035">
    <property type="entry name" value="VWF_A"/>
</dbReference>
<proteinExistence type="predicted"/>
<dbReference type="PANTHER" id="PTHR10579">
    <property type="entry name" value="CALCIUM-ACTIVATED CHLORIDE CHANNEL REGULATOR"/>
    <property type="match status" value="1"/>
</dbReference>
<dbReference type="InterPro" id="IPR036465">
    <property type="entry name" value="vWFA_dom_sf"/>
</dbReference>
<dbReference type="PANTHER" id="PTHR10579:SF156">
    <property type="entry name" value="VWFA DOMAIN-CONTAINING PROTEIN"/>
    <property type="match status" value="1"/>
</dbReference>
<sequence length="574" mass="63467">MAEPLEKKTGLTGKVSKLRIGTKRRLSDEALDERPAKVQAKEGGPRTATMPTDPEARPELTIHPFQSLDGLLIKIAPPKEPAQLKTAHVPCDIVLVLDVSRSVGFLAPAMETDEEGNGRHENTDCTVLDIVKHAALTILHTLDENDRLGLVTFSAKARVVHQLLPMTKENKIQTNRIIRGLRTEAGINLWAGLQRGLQLFHGNSDSGKVPALMLLTDCEPNKGTPREGYAKALRARGSLPTSIYTFGFGEGIRSGLLSAIADVGTGYYGFIPNSSVLCTVMVNAVVHLQSTFATKCCLDLEVVQGVRLEISTGQSLAMTRRKHGNGVTLSIPLGNIQYGQSRDICLSFHKPGASKDSVIHARLTYSNGAGVRSIVTTQVPTARVYTLLDNGMAYHRKRDLVCRLIVCLLPRDSEGYFSDLSKMDRDKRISLYETFVKATTTKSLQDRYNQSLNEDIEGRIRLAVYADSREWNIWCRHYLPGFWAAHAKQLRTTSLDSGVQPYDAENPLFLKCQARLTSAFKYEVVPPQPSRAAEADPEYVSGSKTLSMQSYSGETLRRSSNPWSSIRKPRFPPY</sequence>
<gene>
    <name evidence="3" type="ORF">PG994_002539</name>
</gene>
<feature type="domain" description="VWFA" evidence="2">
    <location>
        <begin position="92"/>
        <end position="285"/>
    </location>
</feature>
<feature type="region of interest" description="Disordered" evidence="1">
    <location>
        <begin position="1"/>
        <end position="58"/>
    </location>
</feature>
<dbReference type="EMBL" id="JAQQWL010000003">
    <property type="protein sequence ID" value="KAK8078732.1"/>
    <property type="molecule type" value="Genomic_DNA"/>
</dbReference>
<comment type="caution">
    <text evidence="3">The sequence shown here is derived from an EMBL/GenBank/DDBJ whole genome shotgun (WGS) entry which is preliminary data.</text>
</comment>
<name>A0ABR1W5M7_9PEZI</name>